<keyword evidence="1" id="KW-0812">Transmembrane</keyword>
<proteinExistence type="predicted"/>
<dbReference type="AlphaFoldDB" id="A0A2R6AQP3"/>
<dbReference type="EMBL" id="NEXA01000231">
    <property type="protein sequence ID" value="PSN88714.1"/>
    <property type="molecule type" value="Genomic_DNA"/>
</dbReference>
<reference evidence="2 3" key="1">
    <citation type="submission" date="2017-04" db="EMBL/GenBank/DDBJ databases">
        <title>Novel microbial lineages endemic to geothermal iron-oxide mats fill important gaps in the evolutionary history of Archaea.</title>
        <authorList>
            <person name="Jay Z.J."/>
            <person name="Beam J.P."/>
            <person name="Dlakic M."/>
            <person name="Rusch D.B."/>
            <person name="Kozubal M.A."/>
            <person name="Inskeep W.P."/>
        </authorList>
    </citation>
    <scope>NUCLEOTIDE SEQUENCE [LARGE SCALE GENOMIC DNA]</scope>
    <source>
        <strain evidence="2">OSP_B</strain>
    </source>
</reference>
<organism evidence="2 3">
    <name type="scientific">Candidatus Marsarchaeota G1 archaeon OSP_B</name>
    <dbReference type="NCBI Taxonomy" id="1978153"/>
    <lineage>
        <taxon>Archaea</taxon>
        <taxon>Candidatus Marsarchaeota</taxon>
        <taxon>Candidatus Marsarchaeota group 1</taxon>
    </lineage>
</organism>
<protein>
    <submittedName>
        <fullName evidence="2">Uncharacterized protein</fullName>
    </submittedName>
</protein>
<keyword evidence="1" id="KW-1133">Transmembrane helix</keyword>
<dbReference type="Gene3D" id="1.20.1250.20">
    <property type="entry name" value="MFS general substrate transporter like domains"/>
    <property type="match status" value="1"/>
</dbReference>
<name>A0A2R6AQP3_9ARCH</name>
<dbReference type="SUPFAM" id="SSF103473">
    <property type="entry name" value="MFS general substrate transporter"/>
    <property type="match status" value="1"/>
</dbReference>
<accession>A0A2R6AQP3</accession>
<feature type="transmembrane region" description="Helical" evidence="1">
    <location>
        <begin position="50"/>
        <end position="69"/>
    </location>
</feature>
<dbReference type="InterPro" id="IPR036259">
    <property type="entry name" value="MFS_trans_sf"/>
</dbReference>
<dbReference type="Proteomes" id="UP000240838">
    <property type="component" value="Unassembled WGS sequence"/>
</dbReference>
<sequence length="76" mass="8525">MIALSAWFYTICFRIVGIKEAQILYILLACFAILGQVVGGYFSDKQKRRGLIETFGMLAFGASSLALWLSKIRKNC</sequence>
<gene>
    <name evidence="2" type="ORF">B9P99_05780</name>
</gene>
<comment type="caution">
    <text evidence="2">The sequence shown here is derived from an EMBL/GenBank/DDBJ whole genome shotgun (WGS) entry which is preliminary data.</text>
</comment>
<keyword evidence="1" id="KW-0472">Membrane</keyword>
<evidence type="ECO:0000313" key="3">
    <source>
        <dbReference type="Proteomes" id="UP000240838"/>
    </source>
</evidence>
<evidence type="ECO:0000313" key="2">
    <source>
        <dbReference type="EMBL" id="PSN88714.1"/>
    </source>
</evidence>
<evidence type="ECO:0000256" key="1">
    <source>
        <dbReference type="SAM" id="Phobius"/>
    </source>
</evidence>
<feature type="transmembrane region" description="Helical" evidence="1">
    <location>
        <begin position="23"/>
        <end position="43"/>
    </location>
</feature>